<gene>
    <name evidence="1" type="ORF">U0070_026660</name>
</gene>
<dbReference type="AlphaFoldDB" id="A0AAW0JKY8"/>
<accession>A0AAW0JKY8</accession>
<reference evidence="1 2" key="1">
    <citation type="journal article" date="2023" name="bioRxiv">
        <title>Conserved and derived expression patterns and positive selection on dental genes reveal complex evolutionary context of ever-growing rodent molars.</title>
        <authorList>
            <person name="Calamari Z.T."/>
            <person name="Song A."/>
            <person name="Cohen E."/>
            <person name="Akter M."/>
            <person name="Roy R.D."/>
            <person name="Hallikas O."/>
            <person name="Christensen M.M."/>
            <person name="Li P."/>
            <person name="Marangoni P."/>
            <person name="Jernvall J."/>
            <person name="Klein O.D."/>
        </authorList>
    </citation>
    <scope>NUCLEOTIDE SEQUENCE [LARGE SCALE GENOMIC DNA]</scope>
    <source>
        <strain evidence="1">V071</strain>
    </source>
</reference>
<sequence>MRTRPSHSIHRFKSPCLCLRSCFGGFLGPLLLLTHASPTPVKFCLLLVSSKNIMEEPFLGLPPSSFLSGAAVACMPVIRFRCATQADLSLTGYILDSMIFLIQPLDDIRQKEHLPRQPLFCFFY</sequence>
<organism evidence="1 2">
    <name type="scientific">Myodes glareolus</name>
    <name type="common">Bank vole</name>
    <name type="synonym">Clethrionomys glareolus</name>
    <dbReference type="NCBI Taxonomy" id="447135"/>
    <lineage>
        <taxon>Eukaryota</taxon>
        <taxon>Metazoa</taxon>
        <taxon>Chordata</taxon>
        <taxon>Craniata</taxon>
        <taxon>Vertebrata</taxon>
        <taxon>Euteleostomi</taxon>
        <taxon>Mammalia</taxon>
        <taxon>Eutheria</taxon>
        <taxon>Euarchontoglires</taxon>
        <taxon>Glires</taxon>
        <taxon>Rodentia</taxon>
        <taxon>Myomorpha</taxon>
        <taxon>Muroidea</taxon>
        <taxon>Cricetidae</taxon>
        <taxon>Arvicolinae</taxon>
        <taxon>Myodes</taxon>
    </lineage>
</organism>
<dbReference type="EMBL" id="JBBHLL010000030">
    <property type="protein sequence ID" value="KAK7827454.1"/>
    <property type="molecule type" value="Genomic_DNA"/>
</dbReference>
<dbReference type="Proteomes" id="UP001488838">
    <property type="component" value="Unassembled WGS sequence"/>
</dbReference>
<keyword evidence="2" id="KW-1185">Reference proteome</keyword>
<name>A0AAW0JKY8_MYOGA</name>
<evidence type="ECO:0008006" key="3">
    <source>
        <dbReference type="Google" id="ProtNLM"/>
    </source>
</evidence>
<evidence type="ECO:0000313" key="1">
    <source>
        <dbReference type="EMBL" id="KAK7827454.1"/>
    </source>
</evidence>
<comment type="caution">
    <text evidence="1">The sequence shown here is derived from an EMBL/GenBank/DDBJ whole genome shotgun (WGS) entry which is preliminary data.</text>
</comment>
<evidence type="ECO:0000313" key="2">
    <source>
        <dbReference type="Proteomes" id="UP001488838"/>
    </source>
</evidence>
<proteinExistence type="predicted"/>
<protein>
    <recommendedName>
        <fullName evidence="3">Secreted protein</fullName>
    </recommendedName>
</protein>